<gene>
    <name evidence="2" type="ORF">MTR67_004882</name>
</gene>
<protein>
    <recommendedName>
        <fullName evidence="4">RING-type domain-containing protein</fullName>
    </recommendedName>
</protein>
<organism evidence="2 3">
    <name type="scientific">Solanum verrucosum</name>
    <dbReference type="NCBI Taxonomy" id="315347"/>
    <lineage>
        <taxon>Eukaryota</taxon>
        <taxon>Viridiplantae</taxon>
        <taxon>Streptophyta</taxon>
        <taxon>Embryophyta</taxon>
        <taxon>Tracheophyta</taxon>
        <taxon>Spermatophyta</taxon>
        <taxon>Magnoliopsida</taxon>
        <taxon>eudicotyledons</taxon>
        <taxon>Gunneridae</taxon>
        <taxon>Pentapetalae</taxon>
        <taxon>asterids</taxon>
        <taxon>lamiids</taxon>
        <taxon>Solanales</taxon>
        <taxon>Solanaceae</taxon>
        <taxon>Solanoideae</taxon>
        <taxon>Solaneae</taxon>
        <taxon>Solanum</taxon>
    </lineage>
</organism>
<reference evidence="2" key="1">
    <citation type="submission" date="2023-08" db="EMBL/GenBank/DDBJ databases">
        <title>A de novo genome assembly of Solanum verrucosum Schlechtendal, a Mexican diploid species geographically isolated from the other diploid A-genome species in potato relatives.</title>
        <authorList>
            <person name="Hosaka K."/>
        </authorList>
    </citation>
    <scope>NUCLEOTIDE SEQUENCE</scope>
    <source>
        <tissue evidence="2">Young leaves</tissue>
    </source>
</reference>
<dbReference type="PANTHER" id="PTHR47344">
    <property type="entry name" value="RING ZINC FINGER PROTEIN-RELATED"/>
    <property type="match status" value="1"/>
</dbReference>
<dbReference type="SUPFAM" id="SSF57850">
    <property type="entry name" value="RING/U-box"/>
    <property type="match status" value="1"/>
</dbReference>
<accession>A0AAF0T865</accession>
<evidence type="ECO:0000256" key="1">
    <source>
        <dbReference type="SAM" id="Coils"/>
    </source>
</evidence>
<dbReference type="Proteomes" id="UP001234989">
    <property type="component" value="Chromosome 1"/>
</dbReference>
<evidence type="ECO:0000313" key="3">
    <source>
        <dbReference type="Proteomes" id="UP001234989"/>
    </source>
</evidence>
<keyword evidence="1" id="KW-0175">Coiled coil</keyword>
<evidence type="ECO:0008006" key="4">
    <source>
        <dbReference type="Google" id="ProtNLM"/>
    </source>
</evidence>
<dbReference type="Gene3D" id="3.30.40.10">
    <property type="entry name" value="Zinc/RING finger domain, C3HC4 (zinc finger)"/>
    <property type="match status" value="1"/>
</dbReference>
<evidence type="ECO:0000313" key="2">
    <source>
        <dbReference type="EMBL" id="WMV11497.1"/>
    </source>
</evidence>
<dbReference type="AlphaFoldDB" id="A0AAF0T865"/>
<dbReference type="EMBL" id="CP133612">
    <property type="protein sequence ID" value="WMV11497.1"/>
    <property type="molecule type" value="Genomic_DNA"/>
</dbReference>
<dbReference type="InterPro" id="IPR013083">
    <property type="entry name" value="Znf_RING/FYVE/PHD"/>
</dbReference>
<dbReference type="PANTHER" id="PTHR47344:SF1">
    <property type="entry name" value="RING ZINC FINGER PROTEIN-RELATED"/>
    <property type="match status" value="1"/>
</dbReference>
<feature type="coiled-coil region" evidence="1">
    <location>
        <begin position="280"/>
        <end position="314"/>
    </location>
</feature>
<feature type="coiled-coil region" evidence="1">
    <location>
        <begin position="136"/>
        <end position="219"/>
    </location>
</feature>
<proteinExistence type="predicted"/>
<sequence length="654" mass="72405">MVGGNTFAKTICSICYEDLKPVVEDLQSISLCGHVFHELCQVYCPINVPVYSGGCRALAAVASASHVMVVKISLQQWFEYCTNGKKKNCPVCKQTCTEKNTHRLFFQSVGDPNDPSLSQQPHDFEGGPPCELQNEVKRLEGKVLKLASTLEQQQKDIKEVNAELFSCKEQLKVEVALKNEAKKQKTASQQLLHVKSQELDQSTLECRRLQERSMALAKELAALKLVCDVNLGEEEVLKLASLGNEANSKETIDVLKKSLVIRNKSYKELMTKCNTLGRGEARSLSKLEKAIEKIDKLKARVQELEMAVEARDNEHLRTLRASKNFEVESGIGVSKELKSVKCSYENQKKELADTVVHLHQVTGYGHDSRRGEKRKVMCSDVSEKDTIDCIIASCLDQDNREKNPFQENKDGGILETSSYMHQVSNRKLNPLVDHKKAVHENILSRLKVSSGIADATQVKASDNKDELSGLKNCGKNSTVNMPPVTILDDDDLLPLDDFTHREPSFHIRKGTSAPTSLAEIGDHCFSGGLLGPDGTNRHLGKWCKKVQNKGSAGLQGSGANSGDLISVGADGRGGRIKVLRSINQASLELPSKVLVNEKDDEENVNPKFIEWEEKDVMDKESTVSIKRCKSGTKTGSSQSQGCLQIEHFFRRAGQ</sequence>
<keyword evidence="3" id="KW-1185">Reference proteome</keyword>
<name>A0AAF0T865_SOLVR</name>